<protein>
    <submittedName>
        <fullName evidence="1">Uncharacterized protein</fullName>
    </submittedName>
</protein>
<dbReference type="Proteomes" id="UP000324575">
    <property type="component" value="Unassembled WGS sequence"/>
</dbReference>
<dbReference type="AlphaFoldDB" id="A0A5M8NY70"/>
<evidence type="ECO:0000313" key="1">
    <source>
        <dbReference type="EMBL" id="KAA6301094.1"/>
    </source>
</evidence>
<evidence type="ECO:0000313" key="2">
    <source>
        <dbReference type="Proteomes" id="UP000324575"/>
    </source>
</evidence>
<gene>
    <name evidence="1" type="ORF">EZS26_002742</name>
</gene>
<comment type="caution">
    <text evidence="1">The sequence shown here is derived from an EMBL/GenBank/DDBJ whole genome shotgun (WGS) entry which is preliminary data.</text>
</comment>
<proteinExistence type="predicted"/>
<sequence>MKRTIYIILSLLIAFYVSAQESVDSSIKCNFIV</sequence>
<accession>A0A5M8NY70</accession>
<name>A0A5M8NY70_9BACT</name>
<organism evidence="1 2">
    <name type="scientific">Candidatus Ordinivivax streblomastigis</name>
    <dbReference type="NCBI Taxonomy" id="2540710"/>
    <lineage>
        <taxon>Bacteria</taxon>
        <taxon>Pseudomonadati</taxon>
        <taxon>Bacteroidota</taxon>
        <taxon>Bacteroidia</taxon>
        <taxon>Bacteroidales</taxon>
        <taxon>Candidatus Ordinivivax</taxon>
    </lineage>
</organism>
<reference evidence="1 2" key="1">
    <citation type="submission" date="2019-03" db="EMBL/GenBank/DDBJ databases">
        <title>Single cell metagenomics reveals metabolic interactions within the superorganism composed of flagellate Streblomastix strix and complex community of Bacteroidetes bacteria on its surface.</title>
        <authorList>
            <person name="Treitli S.C."/>
            <person name="Kolisko M."/>
            <person name="Husnik F."/>
            <person name="Keeling P."/>
            <person name="Hampl V."/>
        </authorList>
    </citation>
    <scope>NUCLEOTIDE SEQUENCE [LARGE SCALE GENOMIC DNA]</scope>
    <source>
        <strain evidence="1">St1</strain>
    </source>
</reference>
<dbReference type="EMBL" id="SNRX01000028">
    <property type="protein sequence ID" value="KAA6301094.1"/>
    <property type="molecule type" value="Genomic_DNA"/>
</dbReference>